<keyword evidence="6" id="KW-0676">Redox-active center</keyword>
<evidence type="ECO:0000256" key="5">
    <source>
        <dbReference type="ARBA" id="ARBA00023157"/>
    </source>
</evidence>
<evidence type="ECO:0000259" key="10">
    <source>
        <dbReference type="PROSITE" id="PS51352"/>
    </source>
</evidence>
<evidence type="ECO:0000256" key="9">
    <source>
        <dbReference type="SAM" id="SignalP"/>
    </source>
</evidence>
<feature type="domain" description="Thioredoxin" evidence="10">
    <location>
        <begin position="10"/>
        <end position="205"/>
    </location>
</feature>
<name>A0A136A726_9ALTE</name>
<dbReference type="OrthoDB" id="9784896at2"/>
<dbReference type="InterPro" id="IPR036249">
    <property type="entry name" value="Thioredoxin-like_sf"/>
</dbReference>
<dbReference type="PANTHER" id="PTHR35891">
    <property type="entry name" value="THIOL:DISULFIDE INTERCHANGE PROTEIN DSBA"/>
    <property type="match status" value="1"/>
</dbReference>
<evidence type="ECO:0000256" key="6">
    <source>
        <dbReference type="ARBA" id="ARBA00023284"/>
    </source>
</evidence>
<dbReference type="Gene3D" id="3.40.30.10">
    <property type="entry name" value="Glutaredoxin"/>
    <property type="match status" value="1"/>
</dbReference>
<dbReference type="PROSITE" id="PS51352">
    <property type="entry name" value="THIOREDOXIN_2"/>
    <property type="match status" value="1"/>
</dbReference>
<dbReference type="InterPro" id="IPR001853">
    <property type="entry name" value="DSBA-like_thioredoxin_dom"/>
</dbReference>
<dbReference type="AlphaFoldDB" id="A0A136A726"/>
<feature type="signal peptide" evidence="9">
    <location>
        <begin position="1"/>
        <end position="20"/>
    </location>
</feature>
<accession>A0A136A726</accession>
<comment type="subcellular location">
    <subcellularLocation>
        <location evidence="1 7">Periplasm</location>
    </subcellularLocation>
</comment>
<dbReference type="PIRSF" id="PIRSF001488">
    <property type="entry name" value="Tdi_protein"/>
    <property type="match status" value="1"/>
</dbReference>
<keyword evidence="12" id="KW-1185">Reference proteome</keyword>
<dbReference type="InterPro" id="IPR013766">
    <property type="entry name" value="Thioredoxin_domain"/>
</dbReference>
<organism evidence="11 12">
    <name type="scientific">Paraglaciecola hydrolytica</name>
    <dbReference type="NCBI Taxonomy" id="1799789"/>
    <lineage>
        <taxon>Bacteria</taxon>
        <taxon>Pseudomonadati</taxon>
        <taxon>Pseudomonadota</taxon>
        <taxon>Gammaproteobacteria</taxon>
        <taxon>Alteromonadales</taxon>
        <taxon>Alteromonadaceae</taxon>
        <taxon>Paraglaciecola</taxon>
    </lineage>
</organism>
<feature type="chain" id="PRO_5007469535" description="Thiol:disulfide interchange protein" evidence="9">
    <location>
        <begin position="21"/>
        <end position="207"/>
    </location>
</feature>
<keyword evidence="5 7" id="KW-1015">Disulfide bond</keyword>
<gene>
    <name evidence="11" type="ORF">AX660_00215</name>
</gene>
<dbReference type="InterPro" id="IPR017937">
    <property type="entry name" value="Thioredoxin_CS"/>
</dbReference>
<dbReference type="RefSeq" id="WP_068370759.1">
    <property type="nucleotide sequence ID" value="NZ_LSNE01000001.1"/>
</dbReference>
<protein>
    <recommendedName>
        <fullName evidence="7">Thiol:disulfide interchange protein</fullName>
    </recommendedName>
</protein>
<evidence type="ECO:0000256" key="8">
    <source>
        <dbReference type="PIRSR" id="PIRSR001488-1"/>
    </source>
</evidence>
<evidence type="ECO:0000256" key="2">
    <source>
        <dbReference type="ARBA" id="ARBA00005791"/>
    </source>
</evidence>
<dbReference type="InterPro" id="IPR050824">
    <property type="entry name" value="Thiol_disulfide_DsbA"/>
</dbReference>
<keyword evidence="4 7" id="KW-0574">Periplasm</keyword>
<proteinExistence type="inferred from homology"/>
<evidence type="ECO:0000313" key="12">
    <source>
        <dbReference type="Proteomes" id="UP000070299"/>
    </source>
</evidence>
<dbReference type="CDD" id="cd03019">
    <property type="entry name" value="DsbA_DsbA"/>
    <property type="match status" value="1"/>
</dbReference>
<dbReference type="STRING" id="1799789.AX660_00215"/>
<dbReference type="EMBL" id="LSNE01000001">
    <property type="protein sequence ID" value="KXI30930.1"/>
    <property type="molecule type" value="Genomic_DNA"/>
</dbReference>
<dbReference type="PROSITE" id="PS00194">
    <property type="entry name" value="THIOREDOXIN_1"/>
    <property type="match status" value="1"/>
</dbReference>
<sequence length="207" mass="23707">MKKILLTVLFALFIPLQACAQEQWQEGTHYTIVGEQATAKPEIIEFFSFWCPHCFQFEPLVKSIKEKMGSDVEFTKVHVNFMGFTSAQIQDDATRAMMVARALKQEDAMNKAIFNYIHVQRSPVTGLKDLQNVFVVNGIEPADFTKMASSFGVNNMVQKNNKTIETYRKHLSAVPNFIVNGKYQAKFTRDMNNDDIVELIVWLSKQK</sequence>
<dbReference type="SUPFAM" id="SSF52833">
    <property type="entry name" value="Thioredoxin-like"/>
    <property type="match status" value="1"/>
</dbReference>
<evidence type="ECO:0000256" key="7">
    <source>
        <dbReference type="PIRNR" id="PIRNR001488"/>
    </source>
</evidence>
<reference evidence="12" key="1">
    <citation type="submission" date="2016-02" db="EMBL/GenBank/DDBJ databases">
        <authorList>
            <person name="Schultz-Johansen M."/>
            <person name="Glaring M.A."/>
            <person name="Bech P.K."/>
            <person name="Stougaard P."/>
        </authorList>
    </citation>
    <scope>NUCLEOTIDE SEQUENCE [LARGE SCALE GENOMIC DNA]</scope>
    <source>
        <strain evidence="12">S66</strain>
    </source>
</reference>
<dbReference type="Proteomes" id="UP000070299">
    <property type="component" value="Unassembled WGS sequence"/>
</dbReference>
<evidence type="ECO:0000256" key="4">
    <source>
        <dbReference type="ARBA" id="ARBA00022764"/>
    </source>
</evidence>
<dbReference type="GO" id="GO:0015036">
    <property type="term" value="F:disulfide oxidoreductase activity"/>
    <property type="evidence" value="ECO:0007669"/>
    <property type="project" value="UniProtKB-ARBA"/>
</dbReference>
<comment type="similarity">
    <text evidence="2">Belongs to the thioredoxin family. DsbA subfamily.</text>
</comment>
<comment type="caution">
    <text evidence="11">The sequence shown here is derived from an EMBL/GenBank/DDBJ whole genome shotgun (WGS) entry which is preliminary data.</text>
</comment>
<dbReference type="InterPro" id="IPR023205">
    <property type="entry name" value="DsbA/DsbL"/>
</dbReference>
<evidence type="ECO:0000313" key="11">
    <source>
        <dbReference type="EMBL" id="KXI30930.1"/>
    </source>
</evidence>
<evidence type="ECO:0000256" key="1">
    <source>
        <dbReference type="ARBA" id="ARBA00004418"/>
    </source>
</evidence>
<evidence type="ECO:0000256" key="3">
    <source>
        <dbReference type="ARBA" id="ARBA00022729"/>
    </source>
</evidence>
<dbReference type="Pfam" id="PF01323">
    <property type="entry name" value="DSBA"/>
    <property type="match status" value="1"/>
</dbReference>
<feature type="disulfide bond" description="Redox-active" evidence="8">
    <location>
        <begin position="51"/>
        <end position="54"/>
    </location>
</feature>
<dbReference type="GO" id="GO:0042597">
    <property type="term" value="C:periplasmic space"/>
    <property type="evidence" value="ECO:0007669"/>
    <property type="project" value="UniProtKB-SubCell"/>
</dbReference>
<keyword evidence="3 9" id="KW-0732">Signal</keyword>
<dbReference type="PANTHER" id="PTHR35891:SF2">
    <property type="entry name" value="THIOL:DISULFIDE INTERCHANGE PROTEIN DSBA"/>
    <property type="match status" value="1"/>
</dbReference>